<accession>A0A6G1HT57</accession>
<protein>
    <recommendedName>
        <fullName evidence="3">F-box domain-containing protein</fullName>
    </recommendedName>
</protein>
<evidence type="ECO:0008006" key="3">
    <source>
        <dbReference type="Google" id="ProtNLM"/>
    </source>
</evidence>
<gene>
    <name evidence="1" type="ORF">EJ06DRAFT_557542</name>
</gene>
<organism evidence="1 2">
    <name type="scientific">Trichodelitschia bisporula</name>
    <dbReference type="NCBI Taxonomy" id="703511"/>
    <lineage>
        <taxon>Eukaryota</taxon>
        <taxon>Fungi</taxon>
        <taxon>Dikarya</taxon>
        <taxon>Ascomycota</taxon>
        <taxon>Pezizomycotina</taxon>
        <taxon>Dothideomycetes</taxon>
        <taxon>Dothideomycetes incertae sedis</taxon>
        <taxon>Phaeotrichales</taxon>
        <taxon>Phaeotrichaceae</taxon>
        <taxon>Trichodelitschia</taxon>
    </lineage>
</organism>
<evidence type="ECO:0000313" key="2">
    <source>
        <dbReference type="Proteomes" id="UP000799640"/>
    </source>
</evidence>
<proteinExistence type="predicted"/>
<reference evidence="1" key="1">
    <citation type="journal article" date="2020" name="Stud. Mycol.">
        <title>101 Dothideomycetes genomes: a test case for predicting lifestyles and emergence of pathogens.</title>
        <authorList>
            <person name="Haridas S."/>
            <person name="Albert R."/>
            <person name="Binder M."/>
            <person name="Bloem J."/>
            <person name="Labutti K."/>
            <person name="Salamov A."/>
            <person name="Andreopoulos B."/>
            <person name="Baker S."/>
            <person name="Barry K."/>
            <person name="Bills G."/>
            <person name="Bluhm B."/>
            <person name="Cannon C."/>
            <person name="Castanera R."/>
            <person name="Culley D."/>
            <person name="Daum C."/>
            <person name="Ezra D."/>
            <person name="Gonzalez J."/>
            <person name="Henrissat B."/>
            <person name="Kuo A."/>
            <person name="Liang C."/>
            <person name="Lipzen A."/>
            <person name="Lutzoni F."/>
            <person name="Magnuson J."/>
            <person name="Mondo S."/>
            <person name="Nolan M."/>
            <person name="Ohm R."/>
            <person name="Pangilinan J."/>
            <person name="Park H.-J."/>
            <person name="Ramirez L."/>
            <person name="Alfaro M."/>
            <person name="Sun H."/>
            <person name="Tritt A."/>
            <person name="Yoshinaga Y."/>
            <person name="Zwiers L.-H."/>
            <person name="Turgeon B."/>
            <person name="Goodwin S."/>
            <person name="Spatafora J."/>
            <person name="Crous P."/>
            <person name="Grigoriev I."/>
        </authorList>
    </citation>
    <scope>NUCLEOTIDE SEQUENCE</scope>
    <source>
        <strain evidence="1">CBS 262.69</strain>
    </source>
</reference>
<dbReference type="OrthoDB" id="2520703at2759"/>
<evidence type="ECO:0000313" key="1">
    <source>
        <dbReference type="EMBL" id="KAF2399027.1"/>
    </source>
</evidence>
<dbReference type="Proteomes" id="UP000799640">
    <property type="component" value="Unassembled WGS sequence"/>
</dbReference>
<dbReference type="EMBL" id="ML996698">
    <property type="protein sequence ID" value="KAF2399027.1"/>
    <property type="molecule type" value="Genomic_DNA"/>
</dbReference>
<dbReference type="AlphaFoldDB" id="A0A6G1HT57"/>
<keyword evidence="2" id="KW-1185">Reference proteome</keyword>
<name>A0A6G1HT57_9PEZI</name>
<sequence length="484" mass="53894">MHEKPFEVPTVIASATTVNTASEPPKTIFRNSLHNLPDELVLIIAAQVPDQPTLLQLARSSIRLYRLVTPFLYRHFEHHLFSAPQRLHLFLRTLVHHPSILTHVSSLALRDPRPGAAFHDLESWSAWATGNYNPALPSRDHASFIRAAAPLLETQQHRARTKTALLTQEEAQAALLLTLTTHLTDLTLENPVAATERPRFVLDHLVLTLLHPVIKAGRALQALRRLKAVSTRMEGGQGGFRLSSIAPFFHLPRLEYVTGHVCFEPEDGHFVDFDCPAGTSSVSHIVFQRSSVCPRGMGQMVRACRGLRTFDCDWAGESVGWVEINFGDLKAALEQHKHTLERLRLDTRKHFDSWPERDDGLVLPLGRLDEFEELKVLEVPASALIGWDEHGVGGFPPLVDVLPPRIEELRLNEGAPGAQEAVVQLASRCLEYPSLRTVVICLSAGWEEGAEEMRGRLGWGNHGLEIWFEDGSEVDHFSSGGSDG</sequence>